<organism evidence="1 2">
    <name type="scientific">Adineta steineri</name>
    <dbReference type="NCBI Taxonomy" id="433720"/>
    <lineage>
        <taxon>Eukaryota</taxon>
        <taxon>Metazoa</taxon>
        <taxon>Spiralia</taxon>
        <taxon>Gnathifera</taxon>
        <taxon>Rotifera</taxon>
        <taxon>Eurotatoria</taxon>
        <taxon>Bdelloidea</taxon>
        <taxon>Adinetida</taxon>
        <taxon>Adinetidae</taxon>
        <taxon>Adineta</taxon>
    </lineage>
</organism>
<evidence type="ECO:0000313" key="1">
    <source>
        <dbReference type="EMBL" id="CAF4456839.1"/>
    </source>
</evidence>
<protein>
    <submittedName>
        <fullName evidence="1">Uncharacterized protein</fullName>
    </submittedName>
</protein>
<dbReference type="EMBL" id="CAJOAY010036360">
    <property type="protein sequence ID" value="CAF4456839.1"/>
    <property type="molecule type" value="Genomic_DNA"/>
</dbReference>
<sequence>NLSRQVLKSCFEDMEMNSIISSNNSIRGENRSKLYKGRVDIHSMLDQKESVKNRSQQMIKTSGFLPIIARAPMCH</sequence>
<dbReference type="Proteomes" id="UP000663881">
    <property type="component" value="Unassembled WGS sequence"/>
</dbReference>
<comment type="caution">
    <text evidence="1">The sequence shown here is derived from an EMBL/GenBank/DDBJ whole genome shotgun (WGS) entry which is preliminary data.</text>
</comment>
<reference evidence="1" key="1">
    <citation type="submission" date="2021-02" db="EMBL/GenBank/DDBJ databases">
        <authorList>
            <person name="Nowell W R."/>
        </authorList>
    </citation>
    <scope>NUCLEOTIDE SEQUENCE</scope>
</reference>
<gene>
    <name evidence="1" type="ORF">OKA104_LOCUS54464</name>
</gene>
<name>A0A820STJ2_9BILA</name>
<accession>A0A820STJ2</accession>
<feature type="non-terminal residue" evidence="1">
    <location>
        <position position="1"/>
    </location>
</feature>
<dbReference type="AlphaFoldDB" id="A0A820STJ2"/>
<evidence type="ECO:0000313" key="2">
    <source>
        <dbReference type="Proteomes" id="UP000663881"/>
    </source>
</evidence>
<proteinExistence type="predicted"/>